<proteinExistence type="predicted"/>
<feature type="domain" description="TY-Chap central" evidence="1">
    <location>
        <begin position="15"/>
        <end position="139"/>
    </location>
</feature>
<accession>A0A1H2LLE0</accession>
<name>A0A1H2LLE0_9ACTN</name>
<keyword evidence="3" id="KW-1185">Reference proteome</keyword>
<dbReference type="AlphaFoldDB" id="A0A1H2LLE0"/>
<organism evidence="2 3">
    <name type="scientific">Microlunatus sagamiharensis</name>
    <dbReference type="NCBI Taxonomy" id="546874"/>
    <lineage>
        <taxon>Bacteria</taxon>
        <taxon>Bacillati</taxon>
        <taxon>Actinomycetota</taxon>
        <taxon>Actinomycetes</taxon>
        <taxon>Propionibacteriales</taxon>
        <taxon>Propionibacteriaceae</taxon>
        <taxon>Microlunatus</taxon>
    </lineage>
</organism>
<dbReference type="OrthoDB" id="9869814at2"/>
<dbReference type="InterPro" id="IPR054343">
    <property type="entry name" value="TY-Chap_M"/>
</dbReference>
<dbReference type="RefSeq" id="WP_091072819.1">
    <property type="nucleotide sequence ID" value="NZ_LT629799.1"/>
</dbReference>
<evidence type="ECO:0000259" key="1">
    <source>
        <dbReference type="Pfam" id="PF22551"/>
    </source>
</evidence>
<reference evidence="3" key="1">
    <citation type="submission" date="2016-10" db="EMBL/GenBank/DDBJ databases">
        <authorList>
            <person name="Varghese N."/>
            <person name="Submissions S."/>
        </authorList>
    </citation>
    <scope>NUCLEOTIDE SEQUENCE [LARGE SCALE GENOMIC DNA]</scope>
    <source>
        <strain evidence="3">DSM 21743</strain>
    </source>
</reference>
<dbReference type="Proteomes" id="UP000198825">
    <property type="component" value="Chromosome I"/>
</dbReference>
<dbReference type="STRING" id="546874.SAMN04488544_0346"/>
<protein>
    <submittedName>
        <fullName evidence="2">Putative sensory transduction regulator</fullName>
    </submittedName>
</protein>
<gene>
    <name evidence="2" type="ORF">SAMN04488544_0346</name>
</gene>
<dbReference type="EMBL" id="LT629799">
    <property type="protein sequence ID" value="SDU81206.1"/>
    <property type="molecule type" value="Genomic_DNA"/>
</dbReference>
<dbReference type="Pfam" id="PF22551">
    <property type="entry name" value="TY-Chap1"/>
    <property type="match status" value="1"/>
</dbReference>
<sequence>MTATLSTQAEWFSNYVSSTMSVLGVHEPDSDGDLPVRGVTSPGWVRVQTHQPWGARIFAYAATGVPAKVAVYKELNAAMLADRAVRVFLTDTGAVVVDQLVLADTVGTDTLRRAVKRVLKVADRLGPVLTALHGGSVPLPPIAPEG</sequence>
<evidence type="ECO:0000313" key="2">
    <source>
        <dbReference type="EMBL" id="SDU81206.1"/>
    </source>
</evidence>
<evidence type="ECO:0000313" key="3">
    <source>
        <dbReference type="Proteomes" id="UP000198825"/>
    </source>
</evidence>